<keyword evidence="12" id="KW-0472">Membrane</keyword>
<dbReference type="Pfam" id="PF00512">
    <property type="entry name" value="HisKA"/>
    <property type="match status" value="1"/>
</dbReference>
<dbReference type="SMART" id="SM00387">
    <property type="entry name" value="HATPase_c"/>
    <property type="match status" value="1"/>
</dbReference>
<keyword evidence="14" id="KW-1185">Reference proteome</keyword>
<dbReference type="EC" id="2.7.13.3" evidence="3"/>
<comment type="subcellular location">
    <subcellularLocation>
        <location evidence="2">Membrane</location>
    </subcellularLocation>
</comment>
<keyword evidence="9" id="KW-0067">ATP-binding</keyword>
<evidence type="ECO:0000256" key="2">
    <source>
        <dbReference type="ARBA" id="ARBA00004370"/>
    </source>
</evidence>
<keyword evidence="6" id="KW-0812">Transmembrane</keyword>
<dbReference type="InterPro" id="IPR003661">
    <property type="entry name" value="HisK_dim/P_dom"/>
</dbReference>
<dbReference type="Gene3D" id="1.10.287.130">
    <property type="match status" value="1"/>
</dbReference>
<dbReference type="PROSITE" id="PS50109">
    <property type="entry name" value="HIS_KIN"/>
    <property type="match status" value="1"/>
</dbReference>
<evidence type="ECO:0000256" key="7">
    <source>
        <dbReference type="ARBA" id="ARBA00022741"/>
    </source>
</evidence>
<dbReference type="FunFam" id="3.30.565.10:FF:000013">
    <property type="entry name" value="Two-component sensor histidine kinase"/>
    <property type="match status" value="1"/>
</dbReference>
<evidence type="ECO:0000256" key="10">
    <source>
        <dbReference type="ARBA" id="ARBA00022989"/>
    </source>
</evidence>
<evidence type="ECO:0000256" key="6">
    <source>
        <dbReference type="ARBA" id="ARBA00022692"/>
    </source>
</evidence>
<accession>A0A7H1MLP6</accession>
<name>A0A7H1MLP6_9LACO</name>
<dbReference type="PANTHER" id="PTHR45453:SF1">
    <property type="entry name" value="PHOSPHATE REGULON SENSOR PROTEIN PHOR"/>
    <property type="match status" value="1"/>
</dbReference>
<evidence type="ECO:0000256" key="8">
    <source>
        <dbReference type="ARBA" id="ARBA00022777"/>
    </source>
</evidence>
<evidence type="ECO:0000256" key="4">
    <source>
        <dbReference type="ARBA" id="ARBA00022553"/>
    </source>
</evidence>
<dbReference type="Proteomes" id="UP000516446">
    <property type="component" value="Chromosome"/>
</dbReference>
<keyword evidence="4" id="KW-0597">Phosphoprotein</keyword>
<evidence type="ECO:0000256" key="5">
    <source>
        <dbReference type="ARBA" id="ARBA00022679"/>
    </source>
</evidence>
<keyword evidence="8 13" id="KW-0418">Kinase</keyword>
<dbReference type="PANTHER" id="PTHR45453">
    <property type="entry name" value="PHOSPHATE REGULON SENSOR PROTEIN PHOR"/>
    <property type="match status" value="1"/>
</dbReference>
<dbReference type="SMART" id="SM00388">
    <property type="entry name" value="HisKA"/>
    <property type="match status" value="1"/>
</dbReference>
<dbReference type="SUPFAM" id="SSF55874">
    <property type="entry name" value="ATPase domain of HSP90 chaperone/DNA topoisomerase II/histidine kinase"/>
    <property type="match status" value="1"/>
</dbReference>
<keyword evidence="7" id="KW-0547">Nucleotide-binding</keyword>
<dbReference type="Gene3D" id="3.30.565.10">
    <property type="entry name" value="Histidine kinase-like ATPase, C-terminal domain"/>
    <property type="match status" value="1"/>
</dbReference>
<organism evidence="13 14">
    <name type="scientific">Weissella koreensis</name>
    <dbReference type="NCBI Taxonomy" id="165096"/>
    <lineage>
        <taxon>Bacteria</taxon>
        <taxon>Bacillati</taxon>
        <taxon>Bacillota</taxon>
        <taxon>Bacilli</taxon>
        <taxon>Lactobacillales</taxon>
        <taxon>Lactobacillaceae</taxon>
        <taxon>Weissella</taxon>
    </lineage>
</organism>
<gene>
    <name evidence="13" type="ORF">FY536_03380</name>
</gene>
<dbReference type="AlphaFoldDB" id="A0A7H1MLP6"/>
<dbReference type="GO" id="GO:0004721">
    <property type="term" value="F:phosphoprotein phosphatase activity"/>
    <property type="evidence" value="ECO:0007669"/>
    <property type="project" value="TreeGrafter"/>
</dbReference>
<dbReference type="GO" id="GO:0005524">
    <property type="term" value="F:ATP binding"/>
    <property type="evidence" value="ECO:0007669"/>
    <property type="project" value="UniProtKB-KW"/>
</dbReference>
<dbReference type="EMBL" id="CP043431">
    <property type="protein sequence ID" value="QNT64382.1"/>
    <property type="molecule type" value="Genomic_DNA"/>
</dbReference>
<proteinExistence type="predicted"/>
<dbReference type="InterPro" id="IPR005467">
    <property type="entry name" value="His_kinase_dom"/>
</dbReference>
<dbReference type="CDD" id="cd00082">
    <property type="entry name" value="HisKA"/>
    <property type="match status" value="1"/>
</dbReference>
<dbReference type="GO" id="GO:0016036">
    <property type="term" value="P:cellular response to phosphate starvation"/>
    <property type="evidence" value="ECO:0007669"/>
    <property type="project" value="TreeGrafter"/>
</dbReference>
<evidence type="ECO:0000256" key="1">
    <source>
        <dbReference type="ARBA" id="ARBA00000085"/>
    </source>
</evidence>
<dbReference type="InterPro" id="IPR003594">
    <property type="entry name" value="HATPase_dom"/>
</dbReference>
<dbReference type="SUPFAM" id="SSF47384">
    <property type="entry name" value="Homodimeric domain of signal transducing histidine kinase"/>
    <property type="match status" value="1"/>
</dbReference>
<evidence type="ECO:0000313" key="13">
    <source>
        <dbReference type="EMBL" id="QNT64382.1"/>
    </source>
</evidence>
<dbReference type="Pfam" id="PF02518">
    <property type="entry name" value="HATPase_c"/>
    <property type="match status" value="1"/>
</dbReference>
<protein>
    <recommendedName>
        <fullName evidence="3">histidine kinase</fullName>
        <ecNumber evidence="3">2.7.13.3</ecNumber>
    </recommendedName>
</protein>
<evidence type="ECO:0000313" key="14">
    <source>
        <dbReference type="Proteomes" id="UP000516446"/>
    </source>
</evidence>
<comment type="catalytic activity">
    <reaction evidence="1">
        <text>ATP + protein L-histidine = ADP + protein N-phospho-L-histidine.</text>
        <dbReference type="EC" id="2.7.13.3"/>
    </reaction>
</comment>
<evidence type="ECO:0000256" key="12">
    <source>
        <dbReference type="ARBA" id="ARBA00023136"/>
    </source>
</evidence>
<dbReference type="InterPro" id="IPR004358">
    <property type="entry name" value="Sig_transdc_His_kin-like_C"/>
</dbReference>
<dbReference type="InterPro" id="IPR036097">
    <property type="entry name" value="HisK_dim/P_sf"/>
</dbReference>
<dbReference type="InterPro" id="IPR036890">
    <property type="entry name" value="HATPase_C_sf"/>
</dbReference>
<evidence type="ECO:0000256" key="3">
    <source>
        <dbReference type="ARBA" id="ARBA00012438"/>
    </source>
</evidence>
<evidence type="ECO:0000256" key="9">
    <source>
        <dbReference type="ARBA" id="ARBA00022840"/>
    </source>
</evidence>
<dbReference type="PRINTS" id="PR00344">
    <property type="entry name" value="BCTRLSENSOR"/>
</dbReference>
<reference evidence="13 14" key="1">
    <citation type="submission" date="2019-08" db="EMBL/GenBank/DDBJ databases">
        <authorList>
            <person name="Chang H.C."/>
            <person name="Mun S.Y."/>
        </authorList>
    </citation>
    <scope>NUCLEOTIDE SEQUENCE [LARGE SCALE GENOMIC DNA]</scope>
    <source>
        <strain evidence="13 14">SK</strain>
    </source>
</reference>
<dbReference type="InterPro" id="IPR050351">
    <property type="entry name" value="BphY/WalK/GraS-like"/>
</dbReference>
<dbReference type="GO" id="GO:0000155">
    <property type="term" value="F:phosphorelay sensor kinase activity"/>
    <property type="evidence" value="ECO:0007669"/>
    <property type="project" value="InterPro"/>
</dbReference>
<keyword evidence="11" id="KW-0902">Two-component regulatory system</keyword>
<evidence type="ECO:0000256" key="11">
    <source>
        <dbReference type="ARBA" id="ARBA00023012"/>
    </source>
</evidence>
<sequence>MNLSVQGWIKLVLKMLAGTLAIVFLEIGALLMTQSHFETQDWLKELQLIQQHHLGIFVIVTLGAFVLWLWLMHTLLEHVAMELLAIQIDQRNENLFNDREFSLLHKMFFVHLRPLIQSMNNNFIAAQMAELKVKNIENSKDEMIGNVSHDLRTPLTALIGYLGLVKLDPEGEQTEKYVNIAYDKAEHMKTLVEDLYEYVQVNDHNFKMQLHMVPLNLSAMLSQLVANYELESKQHHMEVRAQTAPEVIKMAGDQDRLARVFMNLISNAFKYGEGATYIELSASLISDNTVEVRVTNDGQRIPEEALGHVFDRFYRVESSRNLNTGGSGLGLAIVGGIIEAHNGTVRVESNDEATSFILTLPLQLEV</sequence>
<keyword evidence="10" id="KW-1133">Transmembrane helix</keyword>
<dbReference type="GO" id="GO:0005886">
    <property type="term" value="C:plasma membrane"/>
    <property type="evidence" value="ECO:0007669"/>
    <property type="project" value="TreeGrafter"/>
</dbReference>
<keyword evidence="5" id="KW-0808">Transferase</keyword>
<dbReference type="RefSeq" id="WP_104914556.1">
    <property type="nucleotide sequence ID" value="NZ_CP026847.1"/>
</dbReference>